<evidence type="ECO:0000256" key="10">
    <source>
        <dbReference type="ARBA" id="ARBA00023237"/>
    </source>
</evidence>
<dbReference type="GO" id="GO:0046930">
    <property type="term" value="C:pore complex"/>
    <property type="evidence" value="ECO:0007669"/>
    <property type="project" value="UniProtKB-KW"/>
</dbReference>
<dbReference type="EMBL" id="CP165718">
    <property type="protein sequence ID" value="XDV09044.1"/>
    <property type="molecule type" value="Genomic_DNA"/>
</dbReference>
<gene>
    <name evidence="13" type="ORF">AB8S08_09785</name>
</gene>
<proteinExistence type="predicted"/>
<dbReference type="InterPro" id="IPR023614">
    <property type="entry name" value="Porin_dom_sf"/>
</dbReference>
<dbReference type="PANTHER" id="PTHR34501">
    <property type="entry name" value="PROTEIN YDDL-RELATED"/>
    <property type="match status" value="1"/>
</dbReference>
<dbReference type="PANTHER" id="PTHR34501:SF9">
    <property type="entry name" value="MAJOR OUTER MEMBRANE PROTEIN P.IA"/>
    <property type="match status" value="1"/>
</dbReference>
<reference evidence="13" key="1">
    <citation type="submission" date="2024-07" db="EMBL/GenBank/DDBJ databases">
        <title>Whole genome sequence of bacterial strains from algal surface.</title>
        <authorList>
            <person name="Kumar P."/>
        </authorList>
    </citation>
    <scope>NUCLEOTIDE SEQUENCE</scope>
    <source>
        <strain evidence="13">PP-1MA</strain>
    </source>
</reference>
<comment type="subunit">
    <text evidence="2">Homotrimer.</text>
</comment>
<feature type="domain" description="Porin" evidence="12">
    <location>
        <begin position="23"/>
        <end position="296"/>
    </location>
</feature>
<feature type="chain" id="PRO_5044312430" evidence="11">
    <location>
        <begin position="28"/>
        <end position="318"/>
    </location>
</feature>
<keyword evidence="3" id="KW-0813">Transport</keyword>
<evidence type="ECO:0000259" key="12">
    <source>
        <dbReference type="Pfam" id="PF13609"/>
    </source>
</evidence>
<evidence type="ECO:0000256" key="1">
    <source>
        <dbReference type="ARBA" id="ARBA00004571"/>
    </source>
</evidence>
<dbReference type="AlphaFoldDB" id="A0AB39X5C2"/>
<evidence type="ECO:0000256" key="9">
    <source>
        <dbReference type="ARBA" id="ARBA00023136"/>
    </source>
</evidence>
<dbReference type="PRINTS" id="PR00184">
    <property type="entry name" value="NEISSPPORIN"/>
</dbReference>
<organism evidence="13">
    <name type="scientific">Pseudidiomarina sp. PP-1MA</name>
    <dbReference type="NCBI Taxonomy" id="3237706"/>
    <lineage>
        <taxon>Bacteria</taxon>
        <taxon>Pseudomonadati</taxon>
        <taxon>Pseudomonadota</taxon>
        <taxon>Gammaproteobacteria</taxon>
        <taxon>Alteromonadales</taxon>
        <taxon>Idiomarinaceae</taxon>
        <taxon>Pseudidiomarina</taxon>
    </lineage>
</organism>
<dbReference type="InterPro" id="IPR050298">
    <property type="entry name" value="Gram-neg_bact_OMP"/>
</dbReference>
<evidence type="ECO:0000256" key="2">
    <source>
        <dbReference type="ARBA" id="ARBA00011233"/>
    </source>
</evidence>
<accession>A0AB39X5C2</accession>
<protein>
    <submittedName>
        <fullName evidence="13">Porin</fullName>
    </submittedName>
</protein>
<evidence type="ECO:0000313" key="13">
    <source>
        <dbReference type="EMBL" id="XDV09044.1"/>
    </source>
</evidence>
<dbReference type="GO" id="GO:0006811">
    <property type="term" value="P:monoatomic ion transport"/>
    <property type="evidence" value="ECO:0007669"/>
    <property type="project" value="UniProtKB-KW"/>
</dbReference>
<sequence>MAIRAKANVIFPLLALTAMLIHPLAQAQDEPVTFDFYGKINVSLQSNDLDDGTPSDTEIISNASRFGIKGGAQLDGDLEVIYQLEWEVDVADLGGDDNIKARNQFIGLKGNFGEFTVGRRDTALKLVQSGFDPFSNYAADMKHIFAGKNRTKNTLSYFSPKYNQFQVAASYVFAEDDFVDDGISLSLAYGDKKLKQTQFHAAIAVDDSVNGRDIVRAMGMTKVGDTQLGLLWQDQENVDGTGQADGWVANVIQPWQNFSFKFQYQMMDFDDGDKSAIAAGADYKLGANTIVYAWYTGRDLDNIDVQQRYLAIGIEHKF</sequence>
<dbReference type="SUPFAM" id="SSF56935">
    <property type="entry name" value="Porins"/>
    <property type="match status" value="1"/>
</dbReference>
<dbReference type="Gene3D" id="2.40.160.10">
    <property type="entry name" value="Porin"/>
    <property type="match status" value="1"/>
</dbReference>
<dbReference type="GO" id="GO:0009279">
    <property type="term" value="C:cell outer membrane"/>
    <property type="evidence" value="ECO:0007669"/>
    <property type="project" value="UniProtKB-SubCell"/>
</dbReference>
<evidence type="ECO:0000256" key="8">
    <source>
        <dbReference type="ARBA" id="ARBA00023114"/>
    </source>
</evidence>
<feature type="signal peptide" evidence="11">
    <location>
        <begin position="1"/>
        <end position="27"/>
    </location>
</feature>
<keyword evidence="8" id="KW-0626">Porin</keyword>
<evidence type="ECO:0000256" key="11">
    <source>
        <dbReference type="SAM" id="SignalP"/>
    </source>
</evidence>
<keyword evidence="9" id="KW-0472">Membrane</keyword>
<evidence type="ECO:0000256" key="4">
    <source>
        <dbReference type="ARBA" id="ARBA00022452"/>
    </source>
</evidence>
<keyword evidence="5" id="KW-0812">Transmembrane</keyword>
<keyword evidence="10" id="KW-0998">Cell outer membrane</keyword>
<evidence type="ECO:0000256" key="7">
    <source>
        <dbReference type="ARBA" id="ARBA00023065"/>
    </source>
</evidence>
<evidence type="ECO:0000256" key="6">
    <source>
        <dbReference type="ARBA" id="ARBA00022729"/>
    </source>
</evidence>
<keyword evidence="7" id="KW-0406">Ion transport</keyword>
<evidence type="ECO:0000256" key="5">
    <source>
        <dbReference type="ARBA" id="ARBA00022692"/>
    </source>
</evidence>
<dbReference type="InterPro" id="IPR002299">
    <property type="entry name" value="Porin_Neis"/>
</dbReference>
<dbReference type="Pfam" id="PF13609">
    <property type="entry name" value="Porin_4"/>
    <property type="match status" value="1"/>
</dbReference>
<dbReference type="CDD" id="cd00342">
    <property type="entry name" value="gram_neg_porins"/>
    <property type="match status" value="1"/>
</dbReference>
<dbReference type="InterPro" id="IPR033900">
    <property type="entry name" value="Gram_neg_porin_domain"/>
</dbReference>
<dbReference type="RefSeq" id="WP_369742622.1">
    <property type="nucleotide sequence ID" value="NZ_CP165718.1"/>
</dbReference>
<evidence type="ECO:0000256" key="3">
    <source>
        <dbReference type="ARBA" id="ARBA00022448"/>
    </source>
</evidence>
<keyword evidence="4" id="KW-1134">Transmembrane beta strand</keyword>
<comment type="subcellular location">
    <subcellularLocation>
        <location evidence="1">Cell outer membrane</location>
        <topology evidence="1">Multi-pass membrane protein</topology>
    </subcellularLocation>
</comment>
<name>A0AB39X5C2_9GAMM</name>
<keyword evidence="6 11" id="KW-0732">Signal</keyword>
<dbReference type="GO" id="GO:0015288">
    <property type="term" value="F:porin activity"/>
    <property type="evidence" value="ECO:0007669"/>
    <property type="project" value="UniProtKB-KW"/>
</dbReference>